<reference evidence="1 2" key="1">
    <citation type="submission" date="2024-01" db="EMBL/GenBank/DDBJ databases">
        <title>A draft genome for a cacao thread blight-causing isolate of Paramarasmius palmivorus.</title>
        <authorList>
            <person name="Baruah I.K."/>
            <person name="Bukari Y."/>
            <person name="Amoako-Attah I."/>
            <person name="Meinhardt L.W."/>
            <person name="Bailey B.A."/>
            <person name="Cohen S.P."/>
        </authorList>
    </citation>
    <scope>NUCLEOTIDE SEQUENCE [LARGE SCALE GENOMIC DNA]</scope>
    <source>
        <strain evidence="1 2">GH-12</strain>
    </source>
</reference>
<dbReference type="Proteomes" id="UP001383192">
    <property type="component" value="Unassembled WGS sequence"/>
</dbReference>
<dbReference type="EMBL" id="JAYKXP010000047">
    <property type="protein sequence ID" value="KAK7037365.1"/>
    <property type="molecule type" value="Genomic_DNA"/>
</dbReference>
<protein>
    <submittedName>
        <fullName evidence="1">Uncharacterized protein</fullName>
    </submittedName>
</protein>
<organism evidence="1 2">
    <name type="scientific">Paramarasmius palmivorus</name>
    <dbReference type="NCBI Taxonomy" id="297713"/>
    <lineage>
        <taxon>Eukaryota</taxon>
        <taxon>Fungi</taxon>
        <taxon>Dikarya</taxon>
        <taxon>Basidiomycota</taxon>
        <taxon>Agaricomycotina</taxon>
        <taxon>Agaricomycetes</taxon>
        <taxon>Agaricomycetidae</taxon>
        <taxon>Agaricales</taxon>
        <taxon>Marasmiineae</taxon>
        <taxon>Marasmiaceae</taxon>
        <taxon>Paramarasmius</taxon>
    </lineage>
</organism>
<keyword evidence="2" id="KW-1185">Reference proteome</keyword>
<dbReference type="AlphaFoldDB" id="A0AAW0CD33"/>
<accession>A0AAW0CD33</accession>
<comment type="caution">
    <text evidence="1">The sequence shown here is derived from an EMBL/GenBank/DDBJ whole genome shotgun (WGS) entry which is preliminary data.</text>
</comment>
<evidence type="ECO:0000313" key="2">
    <source>
        <dbReference type="Proteomes" id="UP001383192"/>
    </source>
</evidence>
<gene>
    <name evidence="1" type="ORF">VNI00_011115</name>
</gene>
<proteinExistence type="predicted"/>
<name>A0AAW0CD33_9AGAR</name>
<evidence type="ECO:0000313" key="1">
    <source>
        <dbReference type="EMBL" id="KAK7037365.1"/>
    </source>
</evidence>
<sequence length="254" mass="28054">MTRSLQAFEIVDAPSLGFGMSLEGLSTLTDLEEGKSIVARYEEIIARKDDAIRQLTALLAQLSTSSPRQGATSMASQLLLEKQFRKIPPEGHALISMFNGQDWEANLDGITQLTLSLLIGVSGLMVNRLELLDSRENGTVEYRAVCTSSGDNAGILWIRLNDVHPGFSFDLTFTIDDNFKRGQQDLSTTHGLRMVLYRPNGIQEHSKDTIDLLGSFSSPFSFPLSGLSNFYFDLRKVLMSVFGQPVGVDDNIRS</sequence>